<evidence type="ECO:0000256" key="1">
    <source>
        <dbReference type="SAM" id="MobiDB-lite"/>
    </source>
</evidence>
<dbReference type="AlphaFoldDB" id="A0A9N9TJG7"/>
<feature type="signal peptide" evidence="2">
    <location>
        <begin position="1"/>
        <end position="18"/>
    </location>
</feature>
<protein>
    <submittedName>
        <fullName evidence="3">Uncharacterized protein</fullName>
    </submittedName>
</protein>
<reference evidence="3" key="1">
    <citation type="submission" date="2022-01" db="EMBL/GenBank/DDBJ databases">
        <authorList>
            <person name="King R."/>
        </authorList>
    </citation>
    <scope>NUCLEOTIDE SEQUENCE</scope>
</reference>
<accession>A0A9N9TJG7</accession>
<name>A0A9N9TJG7_PHYSR</name>
<feature type="compositionally biased region" description="Low complexity" evidence="1">
    <location>
        <begin position="154"/>
        <end position="168"/>
    </location>
</feature>
<dbReference type="EMBL" id="OU900105">
    <property type="protein sequence ID" value="CAG9856390.1"/>
    <property type="molecule type" value="Genomic_DNA"/>
</dbReference>
<keyword evidence="2" id="KW-0732">Signal</keyword>
<evidence type="ECO:0000313" key="4">
    <source>
        <dbReference type="Proteomes" id="UP001153712"/>
    </source>
</evidence>
<organism evidence="3 4">
    <name type="scientific">Phyllotreta striolata</name>
    <name type="common">Striped flea beetle</name>
    <name type="synonym">Crioceris striolata</name>
    <dbReference type="NCBI Taxonomy" id="444603"/>
    <lineage>
        <taxon>Eukaryota</taxon>
        <taxon>Metazoa</taxon>
        <taxon>Ecdysozoa</taxon>
        <taxon>Arthropoda</taxon>
        <taxon>Hexapoda</taxon>
        <taxon>Insecta</taxon>
        <taxon>Pterygota</taxon>
        <taxon>Neoptera</taxon>
        <taxon>Endopterygota</taxon>
        <taxon>Coleoptera</taxon>
        <taxon>Polyphaga</taxon>
        <taxon>Cucujiformia</taxon>
        <taxon>Chrysomeloidea</taxon>
        <taxon>Chrysomelidae</taxon>
        <taxon>Galerucinae</taxon>
        <taxon>Alticini</taxon>
        <taxon>Phyllotreta</taxon>
    </lineage>
</organism>
<sequence>MNSFSVVFAFALAAVVVAEPPSGYNYNRPSGGGGLSFGSSGLSSLGGGGLSSGGGGYTSVSTGGQTNEGASVDPQLLEQVRQILLREEQQGASSGGAGGHSAPSSQYGAPSPQYGVPSYQYRVTGIDLEGIKQAIQVAQYNQVSQGPSFGGYPSGPSSLPSGSYGAPY</sequence>
<evidence type="ECO:0000256" key="2">
    <source>
        <dbReference type="SAM" id="SignalP"/>
    </source>
</evidence>
<dbReference type="Proteomes" id="UP001153712">
    <property type="component" value="Chromosome 12"/>
</dbReference>
<keyword evidence="4" id="KW-1185">Reference proteome</keyword>
<evidence type="ECO:0000313" key="3">
    <source>
        <dbReference type="EMBL" id="CAG9856390.1"/>
    </source>
</evidence>
<feature type="region of interest" description="Disordered" evidence="1">
    <location>
        <begin position="56"/>
        <end position="113"/>
    </location>
</feature>
<gene>
    <name evidence="3" type="ORF">PHYEVI_LOCUS2813</name>
</gene>
<feature type="chain" id="PRO_5040312472" evidence="2">
    <location>
        <begin position="19"/>
        <end position="168"/>
    </location>
</feature>
<dbReference type="OrthoDB" id="6627027at2759"/>
<proteinExistence type="predicted"/>
<feature type="region of interest" description="Disordered" evidence="1">
    <location>
        <begin position="145"/>
        <end position="168"/>
    </location>
</feature>